<dbReference type="InterPro" id="IPR035965">
    <property type="entry name" value="PAS-like_dom_sf"/>
</dbReference>
<name>A0A2I0CPM1_9PSED</name>
<feature type="transmembrane region" description="Helical" evidence="4">
    <location>
        <begin position="59"/>
        <end position="77"/>
    </location>
</feature>
<dbReference type="InterPro" id="IPR001610">
    <property type="entry name" value="PAC"/>
</dbReference>
<dbReference type="InterPro" id="IPR013655">
    <property type="entry name" value="PAS_fold_3"/>
</dbReference>
<dbReference type="Gene3D" id="3.20.20.450">
    <property type="entry name" value="EAL domain"/>
    <property type="match status" value="1"/>
</dbReference>
<dbReference type="CDD" id="cd01948">
    <property type="entry name" value="EAL"/>
    <property type="match status" value="1"/>
</dbReference>
<dbReference type="SMART" id="SM00052">
    <property type="entry name" value="EAL"/>
    <property type="match status" value="1"/>
</dbReference>
<dbReference type="SUPFAM" id="SSF141868">
    <property type="entry name" value="EAL domain-like"/>
    <property type="match status" value="1"/>
</dbReference>
<dbReference type="Gene3D" id="3.30.450.20">
    <property type="entry name" value="PAS domain"/>
    <property type="match status" value="2"/>
</dbReference>
<dbReference type="NCBIfam" id="TIGR00229">
    <property type="entry name" value="sensory_box"/>
    <property type="match status" value="2"/>
</dbReference>
<dbReference type="SMART" id="SM00267">
    <property type="entry name" value="GGDEF"/>
    <property type="match status" value="1"/>
</dbReference>
<dbReference type="Pfam" id="PF13426">
    <property type="entry name" value="PAS_9"/>
    <property type="match status" value="1"/>
</dbReference>
<dbReference type="RefSeq" id="WP_101193777.1">
    <property type="nucleotide sequence ID" value="NZ_PIYS01000018.1"/>
</dbReference>
<dbReference type="EC" id="3.1.4.52" evidence="1"/>
<evidence type="ECO:0000313" key="10">
    <source>
        <dbReference type="Proteomes" id="UP000242861"/>
    </source>
</evidence>
<dbReference type="InterPro" id="IPR001633">
    <property type="entry name" value="EAL_dom"/>
</dbReference>
<dbReference type="GO" id="GO:0071111">
    <property type="term" value="F:cyclic-guanylate-specific phosphodiesterase activity"/>
    <property type="evidence" value="ECO:0007669"/>
    <property type="project" value="UniProtKB-EC"/>
</dbReference>
<dbReference type="InterPro" id="IPR000700">
    <property type="entry name" value="PAS-assoc_C"/>
</dbReference>
<dbReference type="Gene3D" id="3.30.70.270">
    <property type="match status" value="1"/>
</dbReference>
<proteinExistence type="predicted"/>
<dbReference type="PANTHER" id="PTHR44757:SF2">
    <property type="entry name" value="BIOFILM ARCHITECTURE MAINTENANCE PROTEIN MBAA"/>
    <property type="match status" value="1"/>
</dbReference>
<feature type="domain" description="EAL" evidence="7">
    <location>
        <begin position="694"/>
        <end position="948"/>
    </location>
</feature>
<dbReference type="SUPFAM" id="SSF55073">
    <property type="entry name" value="Nucleotide cyclase"/>
    <property type="match status" value="1"/>
</dbReference>
<feature type="transmembrane region" description="Helical" evidence="4">
    <location>
        <begin position="123"/>
        <end position="143"/>
    </location>
</feature>
<dbReference type="FunFam" id="3.20.20.450:FF:000001">
    <property type="entry name" value="Cyclic di-GMP phosphodiesterase yahA"/>
    <property type="match status" value="1"/>
</dbReference>
<reference evidence="10" key="1">
    <citation type="submission" date="2017-12" db="EMBL/GenBank/DDBJ databases">
        <authorList>
            <person name="Yu X.-Y."/>
        </authorList>
    </citation>
    <scope>NUCLEOTIDE SEQUENCE [LARGE SCALE GENOMIC DNA]</scope>
    <source>
        <strain evidence="10">ZYSR67-Z</strain>
    </source>
</reference>
<dbReference type="SMART" id="SM00091">
    <property type="entry name" value="PAS"/>
    <property type="match status" value="2"/>
</dbReference>
<evidence type="ECO:0000259" key="6">
    <source>
        <dbReference type="PROSITE" id="PS50113"/>
    </source>
</evidence>
<feature type="domain" description="PAC" evidence="6">
    <location>
        <begin position="345"/>
        <end position="398"/>
    </location>
</feature>
<feature type="transmembrane region" description="Helical" evidence="4">
    <location>
        <begin position="150"/>
        <end position="167"/>
    </location>
</feature>
<gene>
    <name evidence="9" type="ORF">CW360_11435</name>
</gene>
<organism evidence="9 10">
    <name type="scientific">Pseudomonas fluvialis</name>
    <dbReference type="NCBI Taxonomy" id="1793966"/>
    <lineage>
        <taxon>Bacteria</taxon>
        <taxon>Pseudomonadati</taxon>
        <taxon>Pseudomonadota</taxon>
        <taxon>Gammaproteobacteria</taxon>
        <taxon>Pseudomonadales</taxon>
        <taxon>Pseudomonadaceae</taxon>
        <taxon>Pseudomonas</taxon>
    </lineage>
</organism>
<feature type="domain" description="PAC" evidence="6">
    <location>
        <begin position="466"/>
        <end position="520"/>
    </location>
</feature>
<evidence type="ECO:0000259" key="8">
    <source>
        <dbReference type="PROSITE" id="PS50887"/>
    </source>
</evidence>
<feature type="domain" description="GGDEF" evidence="8">
    <location>
        <begin position="552"/>
        <end position="685"/>
    </location>
</feature>
<feature type="transmembrane region" description="Helical" evidence="4">
    <location>
        <begin position="35"/>
        <end position="53"/>
    </location>
</feature>
<dbReference type="InterPro" id="IPR029787">
    <property type="entry name" value="Nucleotide_cyclase"/>
</dbReference>
<dbReference type="PANTHER" id="PTHR44757">
    <property type="entry name" value="DIGUANYLATE CYCLASE DGCP"/>
    <property type="match status" value="1"/>
</dbReference>
<feature type="transmembrane region" description="Helical" evidence="4">
    <location>
        <begin position="173"/>
        <end position="195"/>
    </location>
</feature>
<dbReference type="PROSITE" id="PS50113">
    <property type="entry name" value="PAC"/>
    <property type="match status" value="2"/>
</dbReference>
<keyword evidence="2" id="KW-0973">c-di-GMP</keyword>
<protein>
    <recommendedName>
        <fullName evidence="1">cyclic-guanylate-specific phosphodiesterase</fullName>
        <ecNumber evidence="1">3.1.4.52</ecNumber>
    </recommendedName>
</protein>
<dbReference type="InterPro" id="IPR000014">
    <property type="entry name" value="PAS"/>
</dbReference>
<dbReference type="SMART" id="SM00086">
    <property type="entry name" value="PAC"/>
    <property type="match status" value="2"/>
</dbReference>
<keyword evidence="4" id="KW-0472">Membrane</keyword>
<dbReference type="Pfam" id="PF00563">
    <property type="entry name" value="EAL"/>
    <property type="match status" value="1"/>
</dbReference>
<dbReference type="InterPro" id="IPR000160">
    <property type="entry name" value="GGDEF_dom"/>
</dbReference>
<dbReference type="CDD" id="cd00130">
    <property type="entry name" value="PAS"/>
    <property type="match status" value="2"/>
</dbReference>
<dbReference type="InterPro" id="IPR035919">
    <property type="entry name" value="EAL_sf"/>
</dbReference>
<keyword evidence="4" id="KW-0812">Transmembrane</keyword>
<evidence type="ECO:0000256" key="2">
    <source>
        <dbReference type="ARBA" id="ARBA00022636"/>
    </source>
</evidence>
<dbReference type="InterPro" id="IPR043128">
    <property type="entry name" value="Rev_trsase/Diguanyl_cyclase"/>
</dbReference>
<accession>A0A2I0CPM1</accession>
<dbReference type="SUPFAM" id="SSF55785">
    <property type="entry name" value="PYP-like sensor domain (PAS domain)"/>
    <property type="match status" value="2"/>
</dbReference>
<dbReference type="AlphaFoldDB" id="A0A2I0CPM1"/>
<dbReference type="InterPro" id="IPR052155">
    <property type="entry name" value="Biofilm_reg_signaling"/>
</dbReference>
<feature type="domain" description="PAS" evidence="5">
    <location>
        <begin position="395"/>
        <end position="465"/>
    </location>
</feature>
<dbReference type="PROSITE" id="PS50887">
    <property type="entry name" value="GGDEF"/>
    <property type="match status" value="1"/>
</dbReference>
<dbReference type="PROSITE" id="PS50883">
    <property type="entry name" value="EAL"/>
    <property type="match status" value="1"/>
</dbReference>
<evidence type="ECO:0000256" key="3">
    <source>
        <dbReference type="SAM" id="Coils"/>
    </source>
</evidence>
<sequence>MTAVPSSASTTPAARPPTQDIALERTRLLYQGSQTPTLLMLLVGLACTGLLWSPGNSPWLASWLVSLVVIALLRLQQVYAFNRASPPLQAQPRWRQRFLLGAAASGLSLACAVVFFLPADNPLQQALLFGLIATAILSSCTAYAVSKTAFLAFTLPCMLPSTTFLLLSDNPALRSWGLLCLIFGLGLLVTGLQVNRLLTGNLLRRLHNLALIDNLGQAKLQADQLNSELAREVEQRRHAERELRAAQAELEMRVAQRTLELDETTHALSKSETRLALALEASQLGLWDWDLVSDQVHHSQLRELFGLDSQSVAVLADLKPRLHPDDLPTLRRALVEHMKGRSDGYAVEYRIRHEDGRWLWIEDRGRAVERAADGTVLRMIGTRRDITARKLREEEQRLASTVFEAASEGIIILSEQYRILAINQAFTQVTGHRREEVLGSNVLRLIGSEEARQQYQRIRLELEQQGSWQGELLERRKNGELYPQWLQLNVVRDNRGKVSHIVGFFADLTTRREAEERLRFLSHYDELTGLANRTLFKERLAEAAAQSRGSSDSLALLHIDLDRFKLLNDTLGHEVADQLLRQISRRINQCIPQALCIARLSGDEFAVLLDQHGGLASLARLASRLLSKLRLPMEIGGHELIISASLGISLLPDNAPEVPALLAQANMAMQHAKHLGGNTFQFYNDSLQACTVERLQLENQLRKAVDEGQLEVYYQPKLDLRDGQIHAAEALVRWNHPQRGLVPPAEFIGLAEENGLIVPIGEFVLQQACQQAQAWRQSGLADIRVSVNLSVHQLRQGNLTSLVRLALEESGLPPASLELELTESQLLDNVENVIAIFHQLRELGVKLSIDDFGTGYSSLSYLKRFPADYVKIDQTFIRDLSSGGEDAAITRAIIAMAHSMELKVVAEGVETREQLDFLRQHKCDEIQGYLISRPVPAGQFIETLHAHQASSGHA</sequence>
<evidence type="ECO:0000256" key="4">
    <source>
        <dbReference type="SAM" id="Phobius"/>
    </source>
</evidence>
<evidence type="ECO:0000259" key="7">
    <source>
        <dbReference type="PROSITE" id="PS50883"/>
    </source>
</evidence>
<comment type="caution">
    <text evidence="9">The sequence shown here is derived from an EMBL/GenBank/DDBJ whole genome shotgun (WGS) entry which is preliminary data.</text>
</comment>
<dbReference type="NCBIfam" id="TIGR00254">
    <property type="entry name" value="GGDEF"/>
    <property type="match status" value="1"/>
</dbReference>
<dbReference type="PROSITE" id="PS50112">
    <property type="entry name" value="PAS"/>
    <property type="match status" value="1"/>
</dbReference>
<dbReference type="Pfam" id="PF08447">
    <property type="entry name" value="PAS_3"/>
    <property type="match status" value="1"/>
</dbReference>
<feature type="transmembrane region" description="Helical" evidence="4">
    <location>
        <begin position="98"/>
        <end position="117"/>
    </location>
</feature>
<dbReference type="Pfam" id="PF00990">
    <property type="entry name" value="GGDEF"/>
    <property type="match status" value="1"/>
</dbReference>
<evidence type="ECO:0000256" key="1">
    <source>
        <dbReference type="ARBA" id="ARBA00012282"/>
    </source>
</evidence>
<feature type="coiled-coil region" evidence="3">
    <location>
        <begin position="215"/>
        <end position="256"/>
    </location>
</feature>
<evidence type="ECO:0000313" key="9">
    <source>
        <dbReference type="EMBL" id="PKF71108.1"/>
    </source>
</evidence>
<dbReference type="Proteomes" id="UP000242861">
    <property type="component" value="Unassembled WGS sequence"/>
</dbReference>
<keyword evidence="3" id="KW-0175">Coiled coil</keyword>
<evidence type="ECO:0000259" key="5">
    <source>
        <dbReference type="PROSITE" id="PS50112"/>
    </source>
</evidence>
<dbReference type="CDD" id="cd01949">
    <property type="entry name" value="GGDEF"/>
    <property type="match status" value="1"/>
</dbReference>
<dbReference type="EMBL" id="PIYS01000018">
    <property type="protein sequence ID" value="PKF71108.1"/>
    <property type="molecule type" value="Genomic_DNA"/>
</dbReference>
<keyword evidence="4" id="KW-1133">Transmembrane helix</keyword>